<protein>
    <submittedName>
        <fullName evidence="1">Uncharacterized protein</fullName>
    </submittedName>
</protein>
<name>A0A5C6N0S1_9TELE</name>
<dbReference type="EMBL" id="RHFK02000019">
    <property type="protein sequence ID" value="TWW59881.1"/>
    <property type="molecule type" value="Genomic_DNA"/>
</dbReference>
<dbReference type="Proteomes" id="UP000324091">
    <property type="component" value="Chromosome 6"/>
</dbReference>
<comment type="caution">
    <text evidence="1">The sequence shown here is derived from an EMBL/GenBank/DDBJ whole genome shotgun (WGS) entry which is preliminary data.</text>
</comment>
<dbReference type="AlphaFoldDB" id="A0A5C6N0S1"/>
<reference evidence="1 2" key="1">
    <citation type="submission" date="2019-04" db="EMBL/GenBank/DDBJ databases">
        <title>Chromosome genome assembly for Takifugu flavidus.</title>
        <authorList>
            <person name="Xiao S."/>
        </authorList>
    </citation>
    <scope>NUCLEOTIDE SEQUENCE [LARGE SCALE GENOMIC DNA]</scope>
    <source>
        <strain evidence="1">HTHZ2018</strain>
        <tissue evidence="1">Muscle</tissue>
    </source>
</reference>
<keyword evidence="2" id="KW-1185">Reference proteome</keyword>
<accession>A0A5C6N0S1</accession>
<gene>
    <name evidence="1" type="ORF">D4764_06G0014110</name>
</gene>
<evidence type="ECO:0000313" key="2">
    <source>
        <dbReference type="Proteomes" id="UP000324091"/>
    </source>
</evidence>
<evidence type="ECO:0000313" key="1">
    <source>
        <dbReference type="EMBL" id="TWW59881.1"/>
    </source>
</evidence>
<proteinExistence type="predicted"/>
<organism evidence="1 2">
    <name type="scientific">Takifugu flavidus</name>
    <name type="common">sansaifugu</name>
    <dbReference type="NCBI Taxonomy" id="433684"/>
    <lineage>
        <taxon>Eukaryota</taxon>
        <taxon>Metazoa</taxon>
        <taxon>Chordata</taxon>
        <taxon>Craniata</taxon>
        <taxon>Vertebrata</taxon>
        <taxon>Euteleostomi</taxon>
        <taxon>Actinopterygii</taxon>
        <taxon>Neopterygii</taxon>
        <taxon>Teleostei</taxon>
        <taxon>Neoteleostei</taxon>
        <taxon>Acanthomorphata</taxon>
        <taxon>Eupercaria</taxon>
        <taxon>Tetraodontiformes</taxon>
        <taxon>Tetradontoidea</taxon>
        <taxon>Tetraodontidae</taxon>
        <taxon>Takifugu</taxon>
    </lineage>
</organism>
<sequence length="95" mass="10956">MRISTSKSESMVLTRKKVECLLGSGRRTCLRVAGLSLRDRVRSSDIREELEVEPLLLRTCPTGRRPHGRPRTRWRDYISRLAWERLGRGLSGHPS</sequence>